<dbReference type="AlphaFoldDB" id="A0A1E3AWH9"/>
<name>A0A1E3AWH9_9FIRM</name>
<dbReference type="EMBL" id="MCGI01000001">
    <property type="protein sequence ID" value="ODM12871.1"/>
    <property type="molecule type" value="Genomic_DNA"/>
</dbReference>
<evidence type="ECO:0000313" key="2">
    <source>
        <dbReference type="EMBL" id="ODM12871.1"/>
    </source>
</evidence>
<dbReference type="RefSeq" id="WP_069155676.1">
    <property type="nucleotide sequence ID" value="NZ_DBFYTC010000095.1"/>
</dbReference>
<evidence type="ECO:0000313" key="3">
    <source>
        <dbReference type="Proteomes" id="UP000095003"/>
    </source>
</evidence>
<keyword evidence="1" id="KW-1133">Transmembrane helix</keyword>
<organism evidence="2 3">
    <name type="scientific">Eisenbergiella tayi</name>
    <dbReference type="NCBI Taxonomy" id="1432052"/>
    <lineage>
        <taxon>Bacteria</taxon>
        <taxon>Bacillati</taxon>
        <taxon>Bacillota</taxon>
        <taxon>Clostridia</taxon>
        <taxon>Lachnospirales</taxon>
        <taxon>Lachnospiraceae</taxon>
        <taxon>Eisenbergiella</taxon>
    </lineage>
</organism>
<sequence>MDLPIGIFLIIVGLVVLYLDIFKWGWFSENQHRKPISMYDWIEDKWGEKGVRITIGIIAGLVAFAGVMVALGM</sequence>
<protein>
    <recommendedName>
        <fullName evidence="4">Immunity protein</fullName>
    </recommendedName>
</protein>
<accession>A0A1E3AWH9</accession>
<dbReference type="Pfam" id="PF15562">
    <property type="entry name" value="Imm17"/>
    <property type="match status" value="1"/>
</dbReference>
<dbReference type="Proteomes" id="UP000095003">
    <property type="component" value="Unassembled WGS sequence"/>
</dbReference>
<dbReference type="GeneID" id="93299105"/>
<keyword evidence="1" id="KW-0472">Membrane</keyword>
<comment type="caution">
    <text evidence="2">The sequence shown here is derived from an EMBL/GenBank/DDBJ whole genome shotgun (WGS) entry which is preliminary data.</text>
</comment>
<feature type="transmembrane region" description="Helical" evidence="1">
    <location>
        <begin position="53"/>
        <end position="72"/>
    </location>
</feature>
<gene>
    <name evidence="2" type="ORF">BEH84_00586</name>
</gene>
<dbReference type="InterPro" id="IPR029087">
    <property type="entry name" value="Imm17"/>
</dbReference>
<reference evidence="2 3" key="1">
    <citation type="submission" date="2016-07" db="EMBL/GenBank/DDBJ databases">
        <title>Characterization of isolates of Eisenbergiella tayi derived from blood cultures, using whole genome sequencing.</title>
        <authorList>
            <person name="Burdz T."/>
            <person name="Wiebe D."/>
            <person name="Huynh C."/>
            <person name="Bernard K."/>
        </authorList>
    </citation>
    <scope>NUCLEOTIDE SEQUENCE [LARGE SCALE GENOMIC DNA]</scope>
    <source>
        <strain evidence="2 3">NML 120489</strain>
    </source>
</reference>
<keyword evidence="1" id="KW-0812">Transmembrane</keyword>
<feature type="transmembrane region" description="Helical" evidence="1">
    <location>
        <begin position="6"/>
        <end position="26"/>
    </location>
</feature>
<evidence type="ECO:0000256" key="1">
    <source>
        <dbReference type="SAM" id="Phobius"/>
    </source>
</evidence>
<proteinExistence type="predicted"/>
<evidence type="ECO:0008006" key="4">
    <source>
        <dbReference type="Google" id="ProtNLM"/>
    </source>
</evidence>